<evidence type="ECO:0000313" key="2">
    <source>
        <dbReference type="EMBL" id="KNC73904.1"/>
    </source>
</evidence>
<sequence>MADTFGMVHPELEAFEQPNLMSHITKTFKLVDERLVNSERLIEEQRILIEEQRIIEQDIDVQRIALENNRWRRAQRVQRVHARDIANLQNSVADMRVWMDANAGESHSSPSADRPIPSADGSVHSADRPTPSADRPTPSADRPTPSADRPTPGPNHSPLAARTVRINERRRHSLPK</sequence>
<evidence type="ECO:0000313" key="3">
    <source>
        <dbReference type="Proteomes" id="UP000054560"/>
    </source>
</evidence>
<dbReference type="GeneID" id="25914041"/>
<feature type="region of interest" description="Disordered" evidence="1">
    <location>
        <begin position="103"/>
        <end position="176"/>
    </location>
</feature>
<evidence type="ECO:0000256" key="1">
    <source>
        <dbReference type="SAM" id="MobiDB-lite"/>
    </source>
</evidence>
<keyword evidence="3" id="KW-1185">Reference proteome</keyword>
<organism evidence="2 3">
    <name type="scientific">Sphaeroforma arctica JP610</name>
    <dbReference type="NCBI Taxonomy" id="667725"/>
    <lineage>
        <taxon>Eukaryota</taxon>
        <taxon>Ichthyosporea</taxon>
        <taxon>Ichthyophonida</taxon>
        <taxon>Sphaeroforma</taxon>
    </lineage>
</organism>
<proteinExistence type="predicted"/>
<dbReference type="EMBL" id="KQ245000">
    <property type="protein sequence ID" value="KNC73904.1"/>
    <property type="molecule type" value="Genomic_DNA"/>
</dbReference>
<dbReference type="RefSeq" id="XP_014147806.1">
    <property type="nucleotide sequence ID" value="XM_014292331.1"/>
</dbReference>
<name>A0A0L0FAY2_9EUKA</name>
<reference evidence="2 3" key="1">
    <citation type="submission" date="2011-02" db="EMBL/GenBank/DDBJ databases">
        <title>The Genome Sequence of Sphaeroforma arctica JP610.</title>
        <authorList>
            <consortium name="The Broad Institute Genome Sequencing Platform"/>
            <person name="Russ C."/>
            <person name="Cuomo C."/>
            <person name="Young S.K."/>
            <person name="Zeng Q."/>
            <person name="Gargeya S."/>
            <person name="Alvarado L."/>
            <person name="Berlin A."/>
            <person name="Chapman S.B."/>
            <person name="Chen Z."/>
            <person name="Freedman E."/>
            <person name="Gellesch M."/>
            <person name="Goldberg J."/>
            <person name="Griggs A."/>
            <person name="Gujja S."/>
            <person name="Heilman E."/>
            <person name="Heiman D."/>
            <person name="Howarth C."/>
            <person name="Mehta T."/>
            <person name="Neiman D."/>
            <person name="Pearson M."/>
            <person name="Roberts A."/>
            <person name="Saif S."/>
            <person name="Shea T."/>
            <person name="Shenoy N."/>
            <person name="Sisk P."/>
            <person name="Stolte C."/>
            <person name="Sykes S."/>
            <person name="White J."/>
            <person name="Yandava C."/>
            <person name="Burger G."/>
            <person name="Gray M.W."/>
            <person name="Holland P.W.H."/>
            <person name="King N."/>
            <person name="Lang F.B.F."/>
            <person name="Roger A.J."/>
            <person name="Ruiz-Trillo I."/>
            <person name="Haas B."/>
            <person name="Nusbaum C."/>
            <person name="Birren B."/>
        </authorList>
    </citation>
    <scope>NUCLEOTIDE SEQUENCE [LARGE SCALE GENOMIC DNA]</scope>
    <source>
        <strain evidence="2 3">JP610</strain>
    </source>
</reference>
<accession>A0A0L0FAY2</accession>
<protein>
    <submittedName>
        <fullName evidence="2">Uncharacterized protein</fullName>
    </submittedName>
</protein>
<dbReference type="AlphaFoldDB" id="A0A0L0FAY2"/>
<gene>
    <name evidence="2" type="ORF">SARC_13537</name>
</gene>
<dbReference type="Proteomes" id="UP000054560">
    <property type="component" value="Unassembled WGS sequence"/>
</dbReference>